<dbReference type="AlphaFoldDB" id="A0A7T1T705"/>
<keyword evidence="3" id="KW-1185">Reference proteome</keyword>
<accession>A0A7T1T705</accession>
<evidence type="ECO:0000313" key="2">
    <source>
        <dbReference type="EMBL" id="QPP07559.1"/>
    </source>
</evidence>
<name>A0A7T1T705_9ACTN</name>
<dbReference type="Proteomes" id="UP000595046">
    <property type="component" value="Chromosome"/>
</dbReference>
<proteinExistence type="predicted"/>
<feature type="compositionally biased region" description="Low complexity" evidence="1">
    <location>
        <begin position="1"/>
        <end position="10"/>
    </location>
</feature>
<gene>
    <name evidence="2" type="ORF">G4Z16_15490</name>
</gene>
<reference evidence="3" key="1">
    <citation type="submission" date="2020-02" db="EMBL/GenBank/DDBJ databases">
        <title>Streptomyces sp. ASO4wet.</title>
        <authorList>
            <person name="Risdian C."/>
            <person name="Landwehr W."/>
            <person name="Schupp P."/>
            <person name="Wink J."/>
        </authorList>
    </citation>
    <scope>NUCLEOTIDE SEQUENCE [LARGE SCALE GENOMIC DNA]</scope>
    <source>
        <strain evidence="3">ASO4wet</strain>
    </source>
</reference>
<feature type="region of interest" description="Disordered" evidence="1">
    <location>
        <begin position="1"/>
        <end position="22"/>
    </location>
</feature>
<organism evidence="2 3">
    <name type="scientific">Streptomyces bathyalis</name>
    <dbReference type="NCBI Taxonomy" id="2710756"/>
    <lineage>
        <taxon>Bacteria</taxon>
        <taxon>Bacillati</taxon>
        <taxon>Actinomycetota</taxon>
        <taxon>Actinomycetes</taxon>
        <taxon>Kitasatosporales</taxon>
        <taxon>Streptomycetaceae</taxon>
        <taxon>Streptomyces</taxon>
    </lineage>
</organism>
<evidence type="ECO:0000256" key="1">
    <source>
        <dbReference type="SAM" id="MobiDB-lite"/>
    </source>
</evidence>
<evidence type="ECO:0000313" key="3">
    <source>
        <dbReference type="Proteomes" id="UP000595046"/>
    </source>
</evidence>
<dbReference type="KEGG" id="sbat:G4Z16_15490"/>
<protein>
    <submittedName>
        <fullName evidence="2">Uncharacterized protein</fullName>
    </submittedName>
</protein>
<dbReference type="RefSeq" id="WP_197351368.1">
    <property type="nucleotide sequence ID" value="NZ_CP048882.1"/>
</dbReference>
<sequence>MPQTTDTATTTHHRVSTDEVYADAPSIEQEIASLAELSERHSQDSALPREFWLRKAALVDRIALKEVSAYGPELAKSAIQAAEAAAVQLIAYDAKHGSREYVRNEYRLWSLTEDS</sequence>
<dbReference type="EMBL" id="CP048882">
    <property type="protein sequence ID" value="QPP07559.1"/>
    <property type="molecule type" value="Genomic_DNA"/>
</dbReference>